<reference evidence="8 9" key="1">
    <citation type="journal article" date="2015" name="Genome Biol. Evol.">
        <title>Phylogenomic analyses indicate that early fungi evolved digesting cell walls of algal ancestors of land plants.</title>
        <authorList>
            <person name="Chang Y."/>
            <person name="Wang S."/>
            <person name="Sekimoto S."/>
            <person name="Aerts A.L."/>
            <person name="Choi C."/>
            <person name="Clum A."/>
            <person name="LaButti K.M."/>
            <person name="Lindquist E.A."/>
            <person name="Yee Ngan C."/>
            <person name="Ohm R.A."/>
            <person name="Salamov A.A."/>
            <person name="Grigoriev I.V."/>
            <person name="Spatafora J.W."/>
            <person name="Berbee M.L."/>
        </authorList>
    </citation>
    <scope>NUCLEOTIDE SEQUENCE [LARGE SCALE GENOMIC DNA]</scope>
    <source>
        <strain evidence="8 9">JEL478</strain>
    </source>
</reference>
<dbReference type="SUPFAM" id="SSF46785">
    <property type="entry name" value="Winged helix' DNA-binding domain"/>
    <property type="match status" value="1"/>
</dbReference>
<dbReference type="PANTHER" id="PTHR14145:SF2">
    <property type="entry name" value="COP9 SIGNALOSOME COMPLEX SUBUNIT 1"/>
    <property type="match status" value="1"/>
</dbReference>
<proteinExistence type="inferred from homology"/>
<organism evidence="8 9">
    <name type="scientific">Gonapodya prolifera (strain JEL478)</name>
    <name type="common">Monoblepharis prolifera</name>
    <dbReference type="NCBI Taxonomy" id="1344416"/>
    <lineage>
        <taxon>Eukaryota</taxon>
        <taxon>Fungi</taxon>
        <taxon>Fungi incertae sedis</taxon>
        <taxon>Chytridiomycota</taxon>
        <taxon>Chytridiomycota incertae sedis</taxon>
        <taxon>Monoblepharidomycetes</taxon>
        <taxon>Monoblepharidales</taxon>
        <taxon>Gonapodyaceae</taxon>
        <taxon>Gonapodya</taxon>
    </lineage>
</organism>
<dbReference type="PROSITE" id="PS50250">
    <property type="entry name" value="PCI"/>
    <property type="match status" value="1"/>
</dbReference>
<sequence>MNDEPMQIDTLPMADVANKKKKTQKILVDSPSIEPEQYIANYTGHGRIDRLLFIADHCPMFTVDAYKLAVVELKKTPNFQRYTQTVQRLNEVLASRGAPPYQLDTAWVDQTQRLVRSQTEKLEAELKGYKNNHIKESIRMGHNELGNHYYNIGDLSNALKSYSRTRDYGTTAKHSVEMSLNIVKVSIELGNWSHIESYAQKASTAVDAAERPVVQAKCKCAMGLVHLDQGKFRLAGRQFVDVGFALGTNFSDILSPNDVATYGGLCALASFDRGELKRMVIDNAEFRQFLELEPQIRELIYGFYNSKYAHCLKLMERLKPDLLLDVYLHTHVDAIYQNIRKKALVQYLSPFLSVNMATMASAFNTTINLLEPELAGLIMEGMVQARIDSHNKVIHAKRTDQRSTTFEKSLAMGHEYERQVRHMLVRMRLIRAEMFVRAPSERPEREMRERSERH</sequence>
<evidence type="ECO:0000313" key="9">
    <source>
        <dbReference type="Proteomes" id="UP000070544"/>
    </source>
</evidence>
<evidence type="ECO:0000256" key="4">
    <source>
        <dbReference type="ARBA" id="ARBA00022490"/>
    </source>
</evidence>
<dbReference type="STRING" id="1344416.A0A139ALZ4"/>
<feature type="domain" description="PCI" evidence="7">
    <location>
        <begin position="232"/>
        <end position="401"/>
    </location>
</feature>
<dbReference type="SUPFAM" id="SSF48452">
    <property type="entry name" value="TPR-like"/>
    <property type="match status" value="1"/>
</dbReference>
<evidence type="ECO:0000256" key="2">
    <source>
        <dbReference type="ARBA" id="ARBA00004496"/>
    </source>
</evidence>
<evidence type="ECO:0000256" key="1">
    <source>
        <dbReference type="ARBA" id="ARBA00004123"/>
    </source>
</evidence>
<protein>
    <submittedName>
        <fullName evidence="8">FUSCA protein FUS6</fullName>
    </submittedName>
</protein>
<evidence type="ECO:0000256" key="3">
    <source>
        <dbReference type="ARBA" id="ARBA00008793"/>
    </source>
</evidence>
<dbReference type="PANTHER" id="PTHR14145">
    <property type="entry name" value="26S PROTESOME SUBUNIT 6"/>
    <property type="match status" value="1"/>
</dbReference>
<dbReference type="EMBL" id="KQ965745">
    <property type="protein sequence ID" value="KXS17797.1"/>
    <property type="molecule type" value="Genomic_DNA"/>
</dbReference>
<evidence type="ECO:0000259" key="7">
    <source>
        <dbReference type="PROSITE" id="PS50250"/>
    </source>
</evidence>
<gene>
    <name evidence="8" type="ORF">M427DRAFT_54387</name>
</gene>
<dbReference type="InterPro" id="IPR036390">
    <property type="entry name" value="WH_DNA-bd_sf"/>
</dbReference>
<dbReference type="InterPro" id="IPR011990">
    <property type="entry name" value="TPR-like_helical_dom_sf"/>
</dbReference>
<keyword evidence="9" id="KW-1185">Reference proteome</keyword>
<dbReference type="GO" id="GO:0008180">
    <property type="term" value="C:COP9 signalosome"/>
    <property type="evidence" value="ECO:0007669"/>
    <property type="project" value="UniProtKB-KW"/>
</dbReference>
<dbReference type="Gene3D" id="1.25.40.570">
    <property type="match status" value="1"/>
</dbReference>
<dbReference type="Pfam" id="PF10602">
    <property type="entry name" value="RPN7"/>
    <property type="match status" value="1"/>
</dbReference>
<accession>A0A139ALZ4</accession>
<dbReference type="Pfam" id="PF01399">
    <property type="entry name" value="PCI"/>
    <property type="match status" value="1"/>
</dbReference>
<dbReference type="GO" id="GO:0005737">
    <property type="term" value="C:cytoplasm"/>
    <property type="evidence" value="ECO:0007669"/>
    <property type="project" value="UniProtKB-SubCell"/>
</dbReference>
<keyword evidence="5" id="KW-0736">Signalosome</keyword>
<keyword evidence="4" id="KW-0963">Cytoplasm</keyword>
<dbReference type="Pfam" id="PF21151">
    <property type="entry name" value="CSN1_C"/>
    <property type="match status" value="1"/>
</dbReference>
<dbReference type="InterPro" id="IPR000717">
    <property type="entry name" value="PCI_dom"/>
</dbReference>
<keyword evidence="6" id="KW-0539">Nucleus</keyword>
<dbReference type="InterPro" id="IPR045135">
    <property type="entry name" value="Rpn7_N"/>
</dbReference>
<evidence type="ECO:0000256" key="5">
    <source>
        <dbReference type="ARBA" id="ARBA00022790"/>
    </source>
</evidence>
<dbReference type="SMART" id="SM00088">
    <property type="entry name" value="PINT"/>
    <property type="match status" value="1"/>
</dbReference>
<dbReference type="OMA" id="IYLQNWA"/>
<evidence type="ECO:0000313" key="8">
    <source>
        <dbReference type="EMBL" id="KXS17797.1"/>
    </source>
</evidence>
<evidence type="ECO:0000256" key="6">
    <source>
        <dbReference type="ARBA" id="ARBA00023242"/>
    </source>
</evidence>
<dbReference type="InterPro" id="IPR019585">
    <property type="entry name" value="Rpn7/CSN1"/>
</dbReference>
<dbReference type="InterPro" id="IPR048624">
    <property type="entry name" value="CSN1_C"/>
</dbReference>
<dbReference type="AlphaFoldDB" id="A0A139ALZ4"/>
<name>A0A139ALZ4_GONPJ</name>
<dbReference type="OrthoDB" id="422427at2759"/>
<comment type="subcellular location">
    <subcellularLocation>
        <location evidence="2">Cytoplasm</location>
    </subcellularLocation>
    <subcellularLocation>
        <location evidence="1">Nucleus</location>
    </subcellularLocation>
</comment>
<comment type="similarity">
    <text evidence="3">Belongs to the CSN1 family.</text>
</comment>
<dbReference type="Proteomes" id="UP000070544">
    <property type="component" value="Unassembled WGS sequence"/>
</dbReference>